<protein>
    <submittedName>
        <fullName evidence="5">Transcriptional regulator, AraC family</fullName>
    </submittedName>
</protein>
<dbReference type="InterPro" id="IPR018060">
    <property type="entry name" value="HTH_AraC"/>
</dbReference>
<dbReference type="NCBIfam" id="NF006902">
    <property type="entry name" value="PRK09393.1"/>
    <property type="match status" value="1"/>
</dbReference>
<dbReference type="STRING" id="743721.Psesu_0732"/>
<dbReference type="GO" id="GO:0043565">
    <property type="term" value="F:sequence-specific DNA binding"/>
    <property type="evidence" value="ECO:0007669"/>
    <property type="project" value="InterPro"/>
</dbReference>
<keyword evidence="3" id="KW-0804">Transcription</keyword>
<evidence type="ECO:0000313" key="5">
    <source>
        <dbReference type="EMBL" id="ADV26585.1"/>
    </source>
</evidence>
<feature type="domain" description="HTH araC/xylS-type" evidence="4">
    <location>
        <begin position="224"/>
        <end position="322"/>
    </location>
</feature>
<dbReference type="InterPro" id="IPR029062">
    <property type="entry name" value="Class_I_gatase-like"/>
</dbReference>
<evidence type="ECO:0000256" key="1">
    <source>
        <dbReference type="ARBA" id="ARBA00023015"/>
    </source>
</evidence>
<dbReference type="SMART" id="SM00342">
    <property type="entry name" value="HTH_ARAC"/>
    <property type="match status" value="1"/>
</dbReference>
<dbReference type="eggNOG" id="COG4977">
    <property type="taxonomic scope" value="Bacteria"/>
</dbReference>
<dbReference type="EMBL" id="CP002446">
    <property type="protein sequence ID" value="ADV26585.1"/>
    <property type="molecule type" value="Genomic_DNA"/>
</dbReference>
<dbReference type="InterPro" id="IPR018062">
    <property type="entry name" value="HTH_AraC-typ_CS"/>
</dbReference>
<dbReference type="AlphaFoldDB" id="E6WRC7"/>
<name>E6WRC7_PSEUU</name>
<evidence type="ECO:0000256" key="2">
    <source>
        <dbReference type="ARBA" id="ARBA00023125"/>
    </source>
</evidence>
<accession>E6WRC7</accession>
<keyword evidence="1" id="KW-0805">Transcription regulation</keyword>
<keyword evidence="2" id="KW-0238">DNA-binding</keyword>
<dbReference type="Gene3D" id="1.10.10.60">
    <property type="entry name" value="Homeodomain-like"/>
    <property type="match status" value="2"/>
</dbReference>
<gene>
    <name evidence="5" type="ordered locus">Psesu_0732</name>
</gene>
<dbReference type="InterPro" id="IPR052158">
    <property type="entry name" value="INH-QAR"/>
</dbReference>
<dbReference type="PROSITE" id="PS01124">
    <property type="entry name" value="HTH_ARAC_FAMILY_2"/>
    <property type="match status" value="1"/>
</dbReference>
<dbReference type="Proteomes" id="UP000008632">
    <property type="component" value="Chromosome"/>
</dbReference>
<dbReference type="KEGG" id="psu:Psesu_0732"/>
<dbReference type="Pfam" id="PF12833">
    <property type="entry name" value="HTH_18"/>
    <property type="match status" value="1"/>
</dbReference>
<dbReference type="SUPFAM" id="SSF46689">
    <property type="entry name" value="Homeodomain-like"/>
    <property type="match status" value="2"/>
</dbReference>
<dbReference type="InterPro" id="IPR002818">
    <property type="entry name" value="DJ-1/PfpI"/>
</dbReference>
<evidence type="ECO:0000256" key="3">
    <source>
        <dbReference type="ARBA" id="ARBA00023163"/>
    </source>
</evidence>
<dbReference type="Gene3D" id="3.40.50.880">
    <property type="match status" value="1"/>
</dbReference>
<reference evidence="5 6" key="1">
    <citation type="submission" date="2011-01" db="EMBL/GenBank/DDBJ databases">
        <title>Complete sequence of Pseudoxanthomonas suwonensis 11-1.</title>
        <authorList>
            <consortium name="US DOE Joint Genome Institute"/>
            <person name="Lucas S."/>
            <person name="Copeland A."/>
            <person name="Lapidus A."/>
            <person name="Cheng J.-F."/>
            <person name="Goodwin L."/>
            <person name="Pitluck S."/>
            <person name="Teshima H."/>
            <person name="Detter J.C."/>
            <person name="Han C."/>
            <person name="Tapia R."/>
            <person name="Land M."/>
            <person name="Hauser L."/>
            <person name="Kyrpides N."/>
            <person name="Ivanova N."/>
            <person name="Ovchinnikova G."/>
            <person name="Siebers A.K."/>
            <person name="Allgaier M."/>
            <person name="Thelen M.P."/>
            <person name="Hugenholtz P."/>
            <person name="Gladden J."/>
            <person name="Woyke T."/>
        </authorList>
    </citation>
    <scope>NUCLEOTIDE SEQUENCE [LARGE SCALE GENOMIC DNA]</scope>
    <source>
        <strain evidence="6">11-1</strain>
    </source>
</reference>
<evidence type="ECO:0000259" key="4">
    <source>
        <dbReference type="PROSITE" id="PS01124"/>
    </source>
</evidence>
<dbReference type="Pfam" id="PF01965">
    <property type="entry name" value="DJ-1_PfpI"/>
    <property type="match status" value="1"/>
</dbReference>
<proteinExistence type="predicted"/>
<dbReference type="OrthoDB" id="9803764at2"/>
<evidence type="ECO:0000313" key="6">
    <source>
        <dbReference type="Proteomes" id="UP000008632"/>
    </source>
</evidence>
<keyword evidence="6" id="KW-1185">Reference proteome</keyword>
<dbReference type="CDD" id="cd03137">
    <property type="entry name" value="GATase1_AraC_1"/>
    <property type="match status" value="1"/>
</dbReference>
<dbReference type="PANTHER" id="PTHR43130:SF3">
    <property type="entry name" value="HTH-TYPE TRANSCRIPTIONAL REGULATOR RV1931C"/>
    <property type="match status" value="1"/>
</dbReference>
<dbReference type="PROSITE" id="PS00041">
    <property type="entry name" value="HTH_ARAC_FAMILY_1"/>
    <property type="match status" value="1"/>
</dbReference>
<dbReference type="InterPro" id="IPR009057">
    <property type="entry name" value="Homeodomain-like_sf"/>
</dbReference>
<sequence>MTISDQIPPMRNRKVAVLLYDGLCMFEFACAAEVFGLERPEAGPGWYSFHTASVDGRPVRTQYGGRMQPDGDLKLLQAAGTIIVPGWRGAEASVPDALVAALRDSYRRGSRLLSICSGVFVLAAAGLLDGRRATTHWRHAAALRERHPLVEVDPDVLYVDNGQVLTSAGSAAGLDLCLHLVRRDFGSAKANLVARRLVIPPHRDGGQAQYVERPVAPQRRDALSPLLDHLRRRLDQPHTIAALAARVNMSERTFLRKFQAATGTTPGQWLAQARIEHACQLLEQTCLGVDEVASRSGFGTAMTLRHHFRQRLGTSPVAYRRRFAAPVP</sequence>
<dbReference type="HOGENOM" id="CLU_000445_59_0_6"/>
<dbReference type="PANTHER" id="PTHR43130">
    <property type="entry name" value="ARAC-FAMILY TRANSCRIPTIONAL REGULATOR"/>
    <property type="match status" value="1"/>
</dbReference>
<dbReference type="SUPFAM" id="SSF52317">
    <property type="entry name" value="Class I glutamine amidotransferase-like"/>
    <property type="match status" value="1"/>
</dbReference>
<organism evidence="5 6">
    <name type="scientific">Pseudoxanthomonas suwonensis (strain 11-1)</name>
    <dbReference type="NCBI Taxonomy" id="743721"/>
    <lineage>
        <taxon>Bacteria</taxon>
        <taxon>Pseudomonadati</taxon>
        <taxon>Pseudomonadota</taxon>
        <taxon>Gammaproteobacteria</taxon>
        <taxon>Lysobacterales</taxon>
        <taxon>Lysobacteraceae</taxon>
        <taxon>Pseudoxanthomonas</taxon>
    </lineage>
</organism>
<dbReference type="GO" id="GO:0003700">
    <property type="term" value="F:DNA-binding transcription factor activity"/>
    <property type="evidence" value="ECO:0007669"/>
    <property type="project" value="InterPro"/>
</dbReference>